<proteinExistence type="predicted"/>
<evidence type="ECO:0000256" key="5">
    <source>
        <dbReference type="ARBA" id="ARBA00023125"/>
    </source>
</evidence>
<feature type="region of interest" description="Disordered" evidence="8">
    <location>
        <begin position="22"/>
        <end position="43"/>
    </location>
</feature>
<dbReference type="Proteomes" id="UP001146351">
    <property type="component" value="Unassembled WGS sequence"/>
</dbReference>
<dbReference type="PROSITE" id="PS00463">
    <property type="entry name" value="ZN2_CY6_FUNGAL_1"/>
    <property type="match status" value="1"/>
</dbReference>
<dbReference type="EMBL" id="JAPQKO010000002">
    <property type="protein sequence ID" value="KAJ5179305.1"/>
    <property type="molecule type" value="Genomic_DNA"/>
</dbReference>
<keyword evidence="4" id="KW-0805">Transcription regulation</keyword>
<dbReference type="GO" id="GO:0000981">
    <property type="term" value="F:DNA-binding transcription factor activity, RNA polymerase II-specific"/>
    <property type="evidence" value="ECO:0007669"/>
    <property type="project" value="InterPro"/>
</dbReference>
<dbReference type="CDD" id="cd00067">
    <property type="entry name" value="GAL4"/>
    <property type="match status" value="1"/>
</dbReference>
<dbReference type="FunFam" id="4.10.240.10:FF:000003">
    <property type="entry name" value="C6 transcription factor (Leu3)"/>
    <property type="match status" value="1"/>
</dbReference>
<organism evidence="10 11">
    <name type="scientific">Penicillium capsulatum</name>
    <dbReference type="NCBI Taxonomy" id="69766"/>
    <lineage>
        <taxon>Eukaryota</taxon>
        <taxon>Fungi</taxon>
        <taxon>Dikarya</taxon>
        <taxon>Ascomycota</taxon>
        <taxon>Pezizomycotina</taxon>
        <taxon>Eurotiomycetes</taxon>
        <taxon>Eurotiomycetidae</taxon>
        <taxon>Eurotiales</taxon>
        <taxon>Aspergillaceae</taxon>
        <taxon>Penicillium</taxon>
    </lineage>
</organism>
<keyword evidence="7" id="KW-0539">Nucleus</keyword>
<keyword evidence="6" id="KW-0804">Transcription</keyword>
<comment type="caution">
    <text evidence="10">The sequence shown here is derived from an EMBL/GenBank/DDBJ whole genome shotgun (WGS) entry which is preliminary data.</text>
</comment>
<evidence type="ECO:0000256" key="1">
    <source>
        <dbReference type="ARBA" id="ARBA00004123"/>
    </source>
</evidence>
<evidence type="ECO:0000256" key="2">
    <source>
        <dbReference type="ARBA" id="ARBA00022723"/>
    </source>
</evidence>
<dbReference type="SUPFAM" id="SSF57701">
    <property type="entry name" value="Zn2/Cys6 DNA-binding domain"/>
    <property type="match status" value="1"/>
</dbReference>
<dbReference type="GO" id="GO:0001216">
    <property type="term" value="F:DNA-binding transcription activator activity"/>
    <property type="evidence" value="ECO:0007669"/>
    <property type="project" value="UniProtKB-ARBA"/>
</dbReference>
<dbReference type="CDD" id="cd12148">
    <property type="entry name" value="fungal_TF_MHR"/>
    <property type="match status" value="1"/>
</dbReference>
<sequence>MCQCIQSSVKYQLVHLVPKSHRVRTGHPVPGDPHAGTGNGPVLSPFTPSQRLNAGFACTCEIYLVEYVNVSSLCLTRCPANMTRHRPSKKGKKACTECRQQKAKCDVYLNLDEPCTRCRKVKVACVVSDPFKREHKRKRISDLERESEELRRKLRASHPADPSPIALLTAAAEIGGRAESNSLSEPTPPDSYPPQLLAPASLRPVTPAPAVDTTSEATRSRSLNSVEVTGEEIDDLFHLFFRHYAQFLPILDPGTRPDTYYAQSPFLFWSVIGVSCRAYSRNPTLLMALARSVIEMAFLSALSTSPPWHTIQSLLLLLTWPFPKGDHPDVTFPMSAMVLHIAMQNGLHIPMSSHEFSRVKIPAPSEADLLRRAELWAHTVIVYQRVCVIKGQLPRSLVNPTQDPVHRQVLFDKIAPWMSLKLRCQELIARCSEAVMENGVRAISLEQERALDILLRTYEGQIDDIALQAVTDDERFDIFLCRMAIQSFHFYKIQTLVSSGCVPRLLVTACSLIDYIQSLIERLGCLAMTPVQMAFGLLLASTSLLRILKSNTASHGLEIGRARSSVFTAINLAKQMSVDSADLSSKTVIVLNGVWNSNKAFRRADGSEFLALRIRSRLVLSPILDTVWWWRDEFDPPRAMRSVVEPTDGMVYSRSRSRPRPVPADAGDIGPEADANQDPPRAGLTSSGYVGDAFHLDEQFLADFEWALGDDVLFSLDPLPTTWSTTNNLL</sequence>
<dbReference type="AlphaFoldDB" id="A0A9W9LVR6"/>
<dbReference type="InterPro" id="IPR051089">
    <property type="entry name" value="prtT"/>
</dbReference>
<keyword evidence="3" id="KW-0862">Zinc</keyword>
<dbReference type="InterPro" id="IPR036864">
    <property type="entry name" value="Zn2-C6_fun-type_DNA-bd_sf"/>
</dbReference>
<evidence type="ECO:0000313" key="11">
    <source>
        <dbReference type="Proteomes" id="UP001146351"/>
    </source>
</evidence>
<reference evidence="10" key="1">
    <citation type="submission" date="2022-11" db="EMBL/GenBank/DDBJ databases">
        <authorList>
            <person name="Petersen C."/>
        </authorList>
    </citation>
    <scope>NUCLEOTIDE SEQUENCE</scope>
    <source>
        <strain evidence="10">IBT 21917</strain>
    </source>
</reference>
<evidence type="ECO:0000256" key="6">
    <source>
        <dbReference type="ARBA" id="ARBA00023163"/>
    </source>
</evidence>
<evidence type="ECO:0000259" key="9">
    <source>
        <dbReference type="PROSITE" id="PS50048"/>
    </source>
</evidence>
<feature type="domain" description="Zn(2)-C6 fungal-type" evidence="9">
    <location>
        <begin position="94"/>
        <end position="127"/>
    </location>
</feature>
<dbReference type="GO" id="GO:0005634">
    <property type="term" value="C:nucleus"/>
    <property type="evidence" value="ECO:0007669"/>
    <property type="project" value="UniProtKB-SubCell"/>
</dbReference>
<dbReference type="PANTHER" id="PTHR31845">
    <property type="entry name" value="FINGER DOMAIN PROTEIN, PUTATIVE-RELATED"/>
    <property type="match status" value="1"/>
</dbReference>
<dbReference type="OrthoDB" id="3163292at2759"/>
<dbReference type="Gene3D" id="4.10.240.10">
    <property type="entry name" value="Zn(2)-C6 fungal-type DNA-binding domain"/>
    <property type="match status" value="1"/>
</dbReference>
<dbReference type="GO" id="GO:0000976">
    <property type="term" value="F:transcription cis-regulatory region binding"/>
    <property type="evidence" value="ECO:0007669"/>
    <property type="project" value="TreeGrafter"/>
</dbReference>
<keyword evidence="11" id="KW-1185">Reference proteome</keyword>
<protein>
    <recommendedName>
        <fullName evidence="9">Zn(2)-C6 fungal-type domain-containing protein</fullName>
    </recommendedName>
</protein>
<dbReference type="SMART" id="SM00066">
    <property type="entry name" value="GAL4"/>
    <property type="match status" value="1"/>
</dbReference>
<dbReference type="PANTHER" id="PTHR31845:SF21">
    <property type="entry name" value="REGULATORY PROTEIN LEU3"/>
    <property type="match status" value="1"/>
</dbReference>
<gene>
    <name evidence="10" type="ORF">N7492_002515</name>
</gene>
<feature type="region of interest" description="Disordered" evidence="8">
    <location>
        <begin position="651"/>
        <end position="684"/>
    </location>
</feature>
<evidence type="ECO:0000256" key="4">
    <source>
        <dbReference type="ARBA" id="ARBA00023015"/>
    </source>
</evidence>
<comment type="subcellular location">
    <subcellularLocation>
        <location evidence="1">Nucleus</location>
    </subcellularLocation>
</comment>
<dbReference type="Pfam" id="PF00172">
    <property type="entry name" value="Zn_clus"/>
    <property type="match status" value="1"/>
</dbReference>
<evidence type="ECO:0000256" key="8">
    <source>
        <dbReference type="SAM" id="MobiDB-lite"/>
    </source>
</evidence>
<evidence type="ECO:0000256" key="7">
    <source>
        <dbReference type="ARBA" id="ARBA00023242"/>
    </source>
</evidence>
<keyword evidence="5" id="KW-0238">DNA-binding</keyword>
<keyword evidence="2" id="KW-0479">Metal-binding</keyword>
<name>A0A9W9LVR6_9EURO</name>
<evidence type="ECO:0000313" key="10">
    <source>
        <dbReference type="EMBL" id="KAJ5179305.1"/>
    </source>
</evidence>
<evidence type="ECO:0000256" key="3">
    <source>
        <dbReference type="ARBA" id="ARBA00022833"/>
    </source>
</evidence>
<feature type="region of interest" description="Disordered" evidence="8">
    <location>
        <begin position="178"/>
        <end position="199"/>
    </location>
</feature>
<dbReference type="InterPro" id="IPR001138">
    <property type="entry name" value="Zn2Cys6_DnaBD"/>
</dbReference>
<accession>A0A9W9LVR6</accession>
<dbReference type="PROSITE" id="PS50048">
    <property type="entry name" value="ZN2_CY6_FUNGAL_2"/>
    <property type="match status" value="1"/>
</dbReference>
<dbReference type="GO" id="GO:0008270">
    <property type="term" value="F:zinc ion binding"/>
    <property type="evidence" value="ECO:0007669"/>
    <property type="project" value="InterPro"/>
</dbReference>
<reference evidence="10" key="2">
    <citation type="journal article" date="2023" name="IMA Fungus">
        <title>Comparative genomic study of the Penicillium genus elucidates a diverse pangenome and 15 lateral gene transfer events.</title>
        <authorList>
            <person name="Petersen C."/>
            <person name="Sorensen T."/>
            <person name="Nielsen M.R."/>
            <person name="Sondergaard T.E."/>
            <person name="Sorensen J.L."/>
            <person name="Fitzpatrick D.A."/>
            <person name="Frisvad J.C."/>
            <person name="Nielsen K.L."/>
        </authorList>
    </citation>
    <scope>NUCLEOTIDE SEQUENCE</scope>
    <source>
        <strain evidence="10">IBT 21917</strain>
    </source>
</reference>